<protein>
    <submittedName>
        <fullName evidence="1">Uncharacterized protein</fullName>
    </submittedName>
</protein>
<comment type="caution">
    <text evidence="1">The sequence shown here is derived from an EMBL/GenBank/DDBJ whole genome shotgun (WGS) entry which is preliminary data.</text>
</comment>
<gene>
    <name evidence="1" type="ORF">ACFOUP_03475</name>
</gene>
<name>A0ABV8EHC1_9BACT</name>
<dbReference type="EMBL" id="JBHSAV010000005">
    <property type="protein sequence ID" value="MFC3975429.1"/>
    <property type="molecule type" value="Genomic_DNA"/>
</dbReference>
<proteinExistence type="predicted"/>
<keyword evidence="2" id="KW-1185">Reference proteome</keyword>
<dbReference type="RefSeq" id="WP_241295249.1">
    <property type="nucleotide sequence ID" value="NZ_JAKZGR010000009.1"/>
</dbReference>
<accession>A0ABV8EHC1</accession>
<dbReference type="Proteomes" id="UP001595766">
    <property type="component" value="Unassembled WGS sequence"/>
</dbReference>
<evidence type="ECO:0000313" key="1">
    <source>
        <dbReference type="EMBL" id="MFC3975429.1"/>
    </source>
</evidence>
<organism evidence="1 2">
    <name type="scientific">Belliella kenyensis</name>
    <dbReference type="NCBI Taxonomy" id="1472724"/>
    <lineage>
        <taxon>Bacteria</taxon>
        <taxon>Pseudomonadati</taxon>
        <taxon>Bacteroidota</taxon>
        <taxon>Cytophagia</taxon>
        <taxon>Cytophagales</taxon>
        <taxon>Cyclobacteriaceae</taxon>
        <taxon>Belliella</taxon>
    </lineage>
</organism>
<reference evidence="2" key="1">
    <citation type="journal article" date="2019" name="Int. J. Syst. Evol. Microbiol.">
        <title>The Global Catalogue of Microorganisms (GCM) 10K type strain sequencing project: providing services to taxonomists for standard genome sequencing and annotation.</title>
        <authorList>
            <consortium name="The Broad Institute Genomics Platform"/>
            <consortium name="The Broad Institute Genome Sequencing Center for Infectious Disease"/>
            <person name="Wu L."/>
            <person name="Ma J."/>
        </authorList>
    </citation>
    <scope>NUCLEOTIDE SEQUENCE [LARGE SCALE GENOMIC DNA]</scope>
    <source>
        <strain evidence="2">CECT 8551</strain>
    </source>
</reference>
<sequence>MRKVIAIFLLCVFSLYHFGYYGFYYSFNHSLEAHWVDKIFDTEVEGEAMLEVPMSVPYMADQADFQATNTKFEKDGKYYRAIKQRYQNDTLQIVYVPDTAKQKLDTVVKQWVASLITDEVPAENGNSTLSKLFVKDFTQPEYAYTFSAGLDDITILIGYIFSTDYQIYINNITPPPELV</sequence>
<evidence type="ECO:0000313" key="2">
    <source>
        <dbReference type="Proteomes" id="UP001595766"/>
    </source>
</evidence>